<gene>
    <name evidence="1" type="ORF">QAD02_014325</name>
</gene>
<keyword evidence="2" id="KW-1185">Reference proteome</keyword>
<accession>A0ACC2P5Z0</accession>
<reference evidence="1" key="1">
    <citation type="submission" date="2023-04" db="EMBL/GenBank/DDBJ databases">
        <title>A chromosome-level genome assembly of the parasitoid wasp Eretmocerus hayati.</title>
        <authorList>
            <person name="Zhong Y."/>
            <person name="Liu S."/>
            <person name="Liu Y."/>
        </authorList>
    </citation>
    <scope>NUCLEOTIDE SEQUENCE</scope>
    <source>
        <strain evidence="1">ZJU_SS_LIU_2023</strain>
    </source>
</reference>
<proteinExistence type="predicted"/>
<comment type="caution">
    <text evidence="1">The sequence shown here is derived from an EMBL/GenBank/DDBJ whole genome shotgun (WGS) entry which is preliminary data.</text>
</comment>
<sequence length="180" mass="21672">MEVEVRTELEPLRLEITLREHEEDYVRRKKPYRSVMKKCKEGTKRCTKLSVRTNNWTELKNRMKKGMVTRLIEEEDTDLRSSWEARGGEYYARRTDSRELIGNKRREEGERRIEEVLKGKSGKEFWEMMNGVERRRVGLSKNITKERWLEHFGERIRGQEEKSETCSKEDGGEEAMVRRR</sequence>
<organism evidence="1 2">
    <name type="scientific">Eretmocerus hayati</name>
    <dbReference type="NCBI Taxonomy" id="131215"/>
    <lineage>
        <taxon>Eukaryota</taxon>
        <taxon>Metazoa</taxon>
        <taxon>Ecdysozoa</taxon>
        <taxon>Arthropoda</taxon>
        <taxon>Hexapoda</taxon>
        <taxon>Insecta</taxon>
        <taxon>Pterygota</taxon>
        <taxon>Neoptera</taxon>
        <taxon>Endopterygota</taxon>
        <taxon>Hymenoptera</taxon>
        <taxon>Apocrita</taxon>
        <taxon>Proctotrupomorpha</taxon>
        <taxon>Chalcidoidea</taxon>
        <taxon>Aphelinidae</taxon>
        <taxon>Aphelininae</taxon>
        <taxon>Eretmocerus</taxon>
    </lineage>
</organism>
<evidence type="ECO:0000313" key="2">
    <source>
        <dbReference type="Proteomes" id="UP001239111"/>
    </source>
</evidence>
<dbReference type="EMBL" id="CM056742">
    <property type="protein sequence ID" value="KAJ8678538.1"/>
    <property type="molecule type" value="Genomic_DNA"/>
</dbReference>
<name>A0ACC2P5Z0_9HYME</name>
<protein>
    <submittedName>
        <fullName evidence="1">Uncharacterized protein</fullName>
    </submittedName>
</protein>
<dbReference type="Proteomes" id="UP001239111">
    <property type="component" value="Chromosome 2"/>
</dbReference>
<evidence type="ECO:0000313" key="1">
    <source>
        <dbReference type="EMBL" id="KAJ8678538.1"/>
    </source>
</evidence>